<evidence type="ECO:0000313" key="5">
    <source>
        <dbReference type="Proteomes" id="UP000633943"/>
    </source>
</evidence>
<dbReference type="InterPro" id="IPR028098">
    <property type="entry name" value="Glyco_trans_4-like_N"/>
</dbReference>
<reference evidence="4 5" key="1">
    <citation type="submission" date="2019-12" db="EMBL/GenBank/DDBJ databases">
        <title>Comparative genomics gives insights into the taxonomy of the Azoarcus-Aromatoleum group and reveals separate origins of nif in the plant-associated Azoarcus and non-plant-associated Aromatoleum sub-groups.</title>
        <authorList>
            <person name="Lafos M."/>
            <person name="Maluk M."/>
            <person name="Batista M."/>
            <person name="Junghare M."/>
            <person name="Carmona M."/>
            <person name="Faoro H."/>
            <person name="Cruz L.M."/>
            <person name="Battistoni F."/>
            <person name="De Souza E."/>
            <person name="Pedrosa F."/>
            <person name="Chen W.-M."/>
            <person name="Poole P.S."/>
            <person name="Dixon R.A."/>
            <person name="James E.K."/>
        </authorList>
    </citation>
    <scope>NUCLEOTIDE SEQUENCE [LARGE SCALE GENOMIC DNA]</scope>
    <source>
        <strain evidence="4 5">PbN1</strain>
    </source>
</reference>
<gene>
    <name evidence="4" type="ORF">GPA24_12465</name>
</gene>
<sequence length="373" mass="41379">MRIGFGVTALANGMDGNGVDGIGNVTRELMLRLARQSDLNIVPYVYAEQPPASMPNASGVGRFGPQALFALAAGRPFPEMQRRLCERVDLVHATDHFVPRLRDVPVLATLMDAIPLAHPEWVSYRFKRLKNELWRRSVRWADHLVTISDFSRQEIVRWFGVAEERVSVVPLGVDGRWFERPTAEARDRVRRAYCLPDRFFVFIGTLQPRKNLELLIAAHGALPIGTRHELPLIVIGRNGWGCNALVARLRAGEHAQVRWLEYVADEDLPALLGLASVMVFPSLYEGFGLPVLEAFAAGVPVIASTASAVPEVAGDAALLVDSFAVTDWRDAMLALAGASSLSNTLRERGRLRARTFSWEQTASGMRAIYERML</sequence>
<protein>
    <submittedName>
        <fullName evidence="4">Glycosyltransferase</fullName>
    </submittedName>
</protein>
<dbReference type="Proteomes" id="UP000633943">
    <property type="component" value="Unassembled WGS sequence"/>
</dbReference>
<feature type="domain" description="Glycosyltransferase subfamily 4-like N-terminal" evidence="3">
    <location>
        <begin position="19"/>
        <end position="174"/>
    </location>
</feature>
<comment type="caution">
    <text evidence="4">The sequence shown here is derived from an EMBL/GenBank/DDBJ whole genome shotgun (WGS) entry which is preliminary data.</text>
</comment>
<dbReference type="Gene3D" id="3.40.50.2000">
    <property type="entry name" value="Glycogen Phosphorylase B"/>
    <property type="match status" value="2"/>
</dbReference>
<feature type="domain" description="Glycosyl transferase family 1" evidence="2">
    <location>
        <begin position="197"/>
        <end position="350"/>
    </location>
</feature>
<dbReference type="EMBL" id="WTVP01000033">
    <property type="protein sequence ID" value="NMG16343.1"/>
    <property type="molecule type" value="Genomic_DNA"/>
</dbReference>
<dbReference type="SUPFAM" id="SSF53756">
    <property type="entry name" value="UDP-Glycosyltransferase/glycogen phosphorylase"/>
    <property type="match status" value="1"/>
</dbReference>
<dbReference type="Pfam" id="PF00534">
    <property type="entry name" value="Glycos_transf_1"/>
    <property type="match status" value="1"/>
</dbReference>
<evidence type="ECO:0000259" key="3">
    <source>
        <dbReference type="Pfam" id="PF13439"/>
    </source>
</evidence>
<evidence type="ECO:0000259" key="2">
    <source>
        <dbReference type="Pfam" id="PF00534"/>
    </source>
</evidence>
<dbReference type="InterPro" id="IPR001296">
    <property type="entry name" value="Glyco_trans_1"/>
</dbReference>
<accession>A0ABX1NWS8</accession>
<evidence type="ECO:0000313" key="4">
    <source>
        <dbReference type="EMBL" id="NMG16343.1"/>
    </source>
</evidence>
<keyword evidence="1" id="KW-0808">Transferase</keyword>
<dbReference type="PANTHER" id="PTHR46401">
    <property type="entry name" value="GLYCOSYLTRANSFERASE WBBK-RELATED"/>
    <property type="match status" value="1"/>
</dbReference>
<dbReference type="CDD" id="cd03809">
    <property type="entry name" value="GT4_MtfB-like"/>
    <property type="match status" value="1"/>
</dbReference>
<keyword evidence="5" id="KW-1185">Reference proteome</keyword>
<dbReference type="Pfam" id="PF13439">
    <property type="entry name" value="Glyco_transf_4"/>
    <property type="match status" value="1"/>
</dbReference>
<evidence type="ECO:0000256" key="1">
    <source>
        <dbReference type="ARBA" id="ARBA00022679"/>
    </source>
</evidence>
<proteinExistence type="predicted"/>
<name>A0ABX1NWS8_9RHOO</name>
<organism evidence="4 5">
    <name type="scientific">Aromatoleum bremense</name>
    <dbReference type="NCBI Taxonomy" id="76115"/>
    <lineage>
        <taxon>Bacteria</taxon>
        <taxon>Pseudomonadati</taxon>
        <taxon>Pseudomonadota</taxon>
        <taxon>Betaproteobacteria</taxon>
        <taxon>Rhodocyclales</taxon>
        <taxon>Rhodocyclaceae</taxon>
        <taxon>Aromatoleum</taxon>
    </lineage>
</organism>
<dbReference type="PANTHER" id="PTHR46401:SF2">
    <property type="entry name" value="GLYCOSYLTRANSFERASE WBBK-RELATED"/>
    <property type="match status" value="1"/>
</dbReference>